<feature type="domain" description="Putative Flp pilus-assembly TadG-like N-terminal" evidence="3">
    <location>
        <begin position="16"/>
        <end position="61"/>
    </location>
</feature>
<evidence type="ECO:0000313" key="5">
    <source>
        <dbReference type="Proteomes" id="UP000295345"/>
    </source>
</evidence>
<feature type="transmembrane region" description="Helical" evidence="2">
    <location>
        <begin position="20"/>
        <end position="39"/>
    </location>
</feature>
<dbReference type="EMBL" id="SMKI01000017">
    <property type="protein sequence ID" value="TDC79404.1"/>
    <property type="molecule type" value="Genomic_DNA"/>
</dbReference>
<evidence type="ECO:0000256" key="1">
    <source>
        <dbReference type="SAM" id="MobiDB-lite"/>
    </source>
</evidence>
<name>A0A4R4TTU8_9ACTN</name>
<dbReference type="InterPro" id="IPR021202">
    <property type="entry name" value="Rv3654c-like"/>
</dbReference>
<sequence>MPSPADRRRPRAGDRGSGTVFAACSVAVLCLVFGVVLALGQVMAARQRAATAADLAALAAAERALSGAEAACALADRVAGRQGARLTRCQLTGEVAPPRARTRCGPAPGPGRRAPRPSGRRRPPAGPTPPGPPSSTGPPSSAG</sequence>
<dbReference type="AlphaFoldDB" id="A0A4R4TTU8"/>
<feature type="compositionally biased region" description="Low complexity" evidence="1">
    <location>
        <begin position="96"/>
        <end position="112"/>
    </location>
</feature>
<dbReference type="InterPro" id="IPR028087">
    <property type="entry name" value="Tad_N"/>
</dbReference>
<reference evidence="4 5" key="1">
    <citation type="submission" date="2019-03" db="EMBL/GenBank/DDBJ databases">
        <title>Draft genome sequences of novel Actinobacteria.</title>
        <authorList>
            <person name="Sahin N."/>
            <person name="Ay H."/>
            <person name="Saygin H."/>
        </authorList>
    </citation>
    <scope>NUCLEOTIDE SEQUENCE [LARGE SCALE GENOMIC DNA]</scope>
    <source>
        <strain evidence="4 5">DSM 41900</strain>
    </source>
</reference>
<dbReference type="Proteomes" id="UP000295345">
    <property type="component" value="Unassembled WGS sequence"/>
</dbReference>
<dbReference type="RefSeq" id="WP_132816190.1">
    <property type="nucleotide sequence ID" value="NZ_SMKI01000017.1"/>
</dbReference>
<evidence type="ECO:0000256" key="2">
    <source>
        <dbReference type="SAM" id="Phobius"/>
    </source>
</evidence>
<accession>A0A4R4TTU8</accession>
<keyword evidence="5" id="KW-1185">Reference proteome</keyword>
<protein>
    <recommendedName>
        <fullName evidence="3">Putative Flp pilus-assembly TadG-like N-terminal domain-containing protein</fullName>
    </recommendedName>
</protein>
<feature type="region of interest" description="Disordered" evidence="1">
    <location>
        <begin position="92"/>
        <end position="143"/>
    </location>
</feature>
<evidence type="ECO:0000259" key="3">
    <source>
        <dbReference type="Pfam" id="PF13400"/>
    </source>
</evidence>
<organism evidence="4 5">
    <name type="scientific">Streptomyces hainanensis</name>
    <dbReference type="NCBI Taxonomy" id="402648"/>
    <lineage>
        <taxon>Bacteria</taxon>
        <taxon>Bacillati</taxon>
        <taxon>Actinomycetota</taxon>
        <taxon>Actinomycetes</taxon>
        <taxon>Kitasatosporales</taxon>
        <taxon>Streptomycetaceae</taxon>
        <taxon>Streptomyces</taxon>
    </lineage>
</organism>
<keyword evidence="2" id="KW-0472">Membrane</keyword>
<proteinExistence type="predicted"/>
<dbReference type="NCBIfam" id="TIGR03816">
    <property type="entry name" value="tadE_like_DECH"/>
    <property type="match status" value="1"/>
</dbReference>
<keyword evidence="2" id="KW-0812">Transmembrane</keyword>
<evidence type="ECO:0000313" key="4">
    <source>
        <dbReference type="EMBL" id="TDC79404.1"/>
    </source>
</evidence>
<comment type="caution">
    <text evidence="4">The sequence shown here is derived from an EMBL/GenBank/DDBJ whole genome shotgun (WGS) entry which is preliminary data.</text>
</comment>
<keyword evidence="2" id="KW-1133">Transmembrane helix</keyword>
<feature type="compositionally biased region" description="Basic residues" evidence="1">
    <location>
        <begin position="113"/>
        <end position="123"/>
    </location>
</feature>
<gene>
    <name evidence="4" type="ORF">E1283_02800</name>
</gene>
<dbReference type="Pfam" id="PF13400">
    <property type="entry name" value="Tad"/>
    <property type="match status" value="1"/>
</dbReference>
<feature type="compositionally biased region" description="Pro residues" evidence="1">
    <location>
        <begin position="124"/>
        <end position="136"/>
    </location>
</feature>